<dbReference type="AlphaFoldDB" id="A0A3D8ID07"/>
<evidence type="ECO:0000256" key="1">
    <source>
        <dbReference type="SAM" id="MobiDB-lite"/>
    </source>
</evidence>
<evidence type="ECO:0000313" key="3">
    <source>
        <dbReference type="Proteomes" id="UP000256379"/>
    </source>
</evidence>
<sequence length="299" mass="34955">MSKSNVKILYEYDFSNELQAFDEITFNELHDERNTNDELKQEFDKEIQSDSILNDFPNLHDVDTSLYNTCLHDDDMLNTQDKQGLQTLENKGLQDSLSNKDKEKLKSKELSKDEGKTLESASNIQERDKDTLKNKGKSMTTKNKLSTQDKELQERSKTHAEHTINQDLLQNLKKEFHIYKEAFIYALKEYLQGNTNIKQVCFKHGIDRVSFYNLIKRFEKQTNLNTKHIATTNKNLLNEYANIIKHINNLKNNQYSFLSLIGYDLEHEINPTLKAYNQVKTELQTIKGFLKDINTNTSE</sequence>
<protein>
    <submittedName>
        <fullName evidence="2">Uncharacterized protein</fullName>
    </submittedName>
</protein>
<keyword evidence="3" id="KW-1185">Reference proteome</keyword>
<name>A0A3D8ID07_9HELI</name>
<organism evidence="2 3">
    <name type="scientific">Helicobacter didelphidarum</name>
    <dbReference type="NCBI Taxonomy" id="2040648"/>
    <lineage>
        <taxon>Bacteria</taxon>
        <taxon>Pseudomonadati</taxon>
        <taxon>Campylobacterota</taxon>
        <taxon>Epsilonproteobacteria</taxon>
        <taxon>Campylobacterales</taxon>
        <taxon>Helicobacteraceae</taxon>
        <taxon>Helicobacter</taxon>
    </lineage>
</organism>
<proteinExistence type="predicted"/>
<gene>
    <name evidence="2" type="ORF">CQA53_08955</name>
</gene>
<dbReference type="RefSeq" id="WP_115543663.1">
    <property type="nucleotide sequence ID" value="NZ_NXLQ01000028.1"/>
</dbReference>
<dbReference type="Proteomes" id="UP000256379">
    <property type="component" value="Unassembled WGS sequence"/>
</dbReference>
<comment type="caution">
    <text evidence="2">The sequence shown here is derived from an EMBL/GenBank/DDBJ whole genome shotgun (WGS) entry which is preliminary data.</text>
</comment>
<feature type="compositionally biased region" description="Polar residues" evidence="1">
    <location>
        <begin position="137"/>
        <end position="146"/>
    </location>
</feature>
<feature type="compositionally biased region" description="Basic and acidic residues" evidence="1">
    <location>
        <begin position="147"/>
        <end position="160"/>
    </location>
</feature>
<evidence type="ECO:0000313" key="2">
    <source>
        <dbReference type="EMBL" id="RDU62826.1"/>
    </source>
</evidence>
<feature type="compositionally biased region" description="Basic and acidic residues" evidence="1">
    <location>
        <begin position="98"/>
        <end position="117"/>
    </location>
</feature>
<reference evidence="2 3" key="1">
    <citation type="submission" date="2018-04" db="EMBL/GenBank/DDBJ databases">
        <title>Novel Campyloabacter and Helicobacter Species and Strains.</title>
        <authorList>
            <person name="Mannion A.J."/>
            <person name="Shen Z."/>
            <person name="Fox J.G."/>
        </authorList>
    </citation>
    <scope>NUCLEOTIDE SEQUENCE [LARGE SCALE GENOMIC DNA]</scope>
    <source>
        <strain evidence="2 3">MIT 17-337</strain>
    </source>
</reference>
<accession>A0A3D8ID07</accession>
<dbReference type="EMBL" id="NXLQ01000028">
    <property type="protein sequence ID" value="RDU62826.1"/>
    <property type="molecule type" value="Genomic_DNA"/>
</dbReference>
<feature type="region of interest" description="Disordered" evidence="1">
    <location>
        <begin position="89"/>
        <end position="160"/>
    </location>
</feature>